<dbReference type="EMBL" id="VSRR010104445">
    <property type="protein sequence ID" value="MPC96039.1"/>
    <property type="molecule type" value="Genomic_DNA"/>
</dbReference>
<sequence>MVGVVTHVVTCDDIRQPVVTLLILYRDFRPSRWYDDWRQRQCVMVREFHHNARTLPQKIVRMVFNSDKAAHLSRLGKKVDKIWLAVHEMGGWVEGWKETGRREWKKAVETL</sequence>
<dbReference type="AlphaFoldDB" id="A0A5B7JMI5"/>
<reference evidence="1 2" key="1">
    <citation type="submission" date="2019-05" db="EMBL/GenBank/DDBJ databases">
        <title>Another draft genome of Portunus trituberculatus and its Hox gene families provides insights of decapod evolution.</title>
        <authorList>
            <person name="Jeong J.-H."/>
            <person name="Song I."/>
            <person name="Kim S."/>
            <person name="Choi T."/>
            <person name="Kim D."/>
            <person name="Ryu S."/>
            <person name="Kim W."/>
        </authorList>
    </citation>
    <scope>NUCLEOTIDE SEQUENCE [LARGE SCALE GENOMIC DNA]</scope>
    <source>
        <tissue evidence="1">Muscle</tissue>
    </source>
</reference>
<evidence type="ECO:0000313" key="1">
    <source>
        <dbReference type="EMBL" id="MPC96039.1"/>
    </source>
</evidence>
<keyword evidence="2" id="KW-1185">Reference proteome</keyword>
<gene>
    <name evidence="1" type="ORF">E2C01_091275</name>
</gene>
<evidence type="ECO:0000313" key="2">
    <source>
        <dbReference type="Proteomes" id="UP000324222"/>
    </source>
</evidence>
<name>A0A5B7JMI5_PORTR</name>
<comment type="caution">
    <text evidence="1">The sequence shown here is derived from an EMBL/GenBank/DDBJ whole genome shotgun (WGS) entry which is preliminary data.</text>
</comment>
<accession>A0A5B7JMI5</accession>
<protein>
    <submittedName>
        <fullName evidence="1">Uncharacterized protein</fullName>
    </submittedName>
</protein>
<dbReference type="Proteomes" id="UP000324222">
    <property type="component" value="Unassembled WGS sequence"/>
</dbReference>
<proteinExistence type="predicted"/>
<organism evidence="1 2">
    <name type="scientific">Portunus trituberculatus</name>
    <name type="common">Swimming crab</name>
    <name type="synonym">Neptunus trituberculatus</name>
    <dbReference type="NCBI Taxonomy" id="210409"/>
    <lineage>
        <taxon>Eukaryota</taxon>
        <taxon>Metazoa</taxon>
        <taxon>Ecdysozoa</taxon>
        <taxon>Arthropoda</taxon>
        <taxon>Crustacea</taxon>
        <taxon>Multicrustacea</taxon>
        <taxon>Malacostraca</taxon>
        <taxon>Eumalacostraca</taxon>
        <taxon>Eucarida</taxon>
        <taxon>Decapoda</taxon>
        <taxon>Pleocyemata</taxon>
        <taxon>Brachyura</taxon>
        <taxon>Eubrachyura</taxon>
        <taxon>Portunoidea</taxon>
        <taxon>Portunidae</taxon>
        <taxon>Portuninae</taxon>
        <taxon>Portunus</taxon>
    </lineage>
</organism>